<feature type="region of interest" description="Disordered" evidence="7">
    <location>
        <begin position="1"/>
        <end position="34"/>
    </location>
</feature>
<evidence type="ECO:0000256" key="7">
    <source>
        <dbReference type="SAM" id="MobiDB-lite"/>
    </source>
</evidence>
<dbReference type="AlphaFoldDB" id="F6FXJ9"/>
<evidence type="ECO:0000259" key="9">
    <source>
        <dbReference type="Pfam" id="PF00924"/>
    </source>
</evidence>
<dbReference type="EMBL" id="CP002819">
    <property type="protein sequence ID" value="AEG67732.1"/>
    <property type="molecule type" value="Genomic_DNA"/>
</dbReference>
<dbReference type="SUPFAM" id="SSF82689">
    <property type="entry name" value="Mechanosensitive channel protein MscS (YggB), C-terminal domain"/>
    <property type="match status" value="1"/>
</dbReference>
<evidence type="ECO:0000313" key="12">
    <source>
        <dbReference type="Proteomes" id="UP000007953"/>
    </source>
</evidence>
<feature type="transmembrane region" description="Helical" evidence="8">
    <location>
        <begin position="787"/>
        <end position="807"/>
    </location>
</feature>
<evidence type="ECO:0000256" key="5">
    <source>
        <dbReference type="ARBA" id="ARBA00022989"/>
    </source>
</evidence>
<keyword evidence="4 8" id="KW-0812">Transmembrane</keyword>
<dbReference type="KEGG" id="rsn:RSPO_c00428"/>
<feature type="transmembrane region" description="Helical" evidence="8">
    <location>
        <begin position="941"/>
        <end position="959"/>
    </location>
</feature>
<feature type="transmembrane region" description="Helical" evidence="8">
    <location>
        <begin position="869"/>
        <end position="895"/>
    </location>
</feature>
<dbReference type="SUPFAM" id="SSF82861">
    <property type="entry name" value="Mechanosensitive channel protein MscS (YggB), transmembrane region"/>
    <property type="match status" value="1"/>
</dbReference>
<dbReference type="eggNOG" id="COG0668">
    <property type="taxonomic scope" value="Bacteria"/>
</dbReference>
<evidence type="ECO:0000256" key="4">
    <source>
        <dbReference type="ARBA" id="ARBA00022692"/>
    </source>
</evidence>
<feature type="transmembrane region" description="Helical" evidence="8">
    <location>
        <begin position="627"/>
        <end position="651"/>
    </location>
</feature>
<feature type="transmembrane region" description="Helical" evidence="8">
    <location>
        <begin position="672"/>
        <end position="689"/>
    </location>
</feature>
<evidence type="ECO:0000256" key="8">
    <source>
        <dbReference type="SAM" id="Phobius"/>
    </source>
</evidence>
<dbReference type="PANTHER" id="PTHR30460:SF0">
    <property type="entry name" value="MODERATE CONDUCTANCE MECHANOSENSITIVE CHANNEL YBIO"/>
    <property type="match status" value="1"/>
</dbReference>
<proteinExistence type="inferred from homology"/>
<dbReference type="GO" id="GO:0008381">
    <property type="term" value="F:mechanosensitive monoatomic ion channel activity"/>
    <property type="evidence" value="ECO:0007669"/>
    <property type="project" value="InterPro"/>
</dbReference>
<dbReference type="InterPro" id="IPR011066">
    <property type="entry name" value="MscS_channel_C_sf"/>
</dbReference>
<dbReference type="PANTHER" id="PTHR30460">
    <property type="entry name" value="MODERATE CONDUCTANCE MECHANOSENSITIVE CHANNEL YBIO"/>
    <property type="match status" value="1"/>
</dbReference>
<evidence type="ECO:0000256" key="1">
    <source>
        <dbReference type="ARBA" id="ARBA00004651"/>
    </source>
</evidence>
<dbReference type="Gene3D" id="2.30.30.60">
    <property type="match status" value="1"/>
</dbReference>
<accession>F6FXJ9</accession>
<feature type="region of interest" description="Disordered" evidence="7">
    <location>
        <begin position="250"/>
        <end position="279"/>
    </location>
</feature>
<dbReference type="SUPFAM" id="SSF50182">
    <property type="entry name" value="Sm-like ribonucleoproteins"/>
    <property type="match status" value="1"/>
</dbReference>
<dbReference type="HOGENOM" id="CLU_275185_0_0_4"/>
<evidence type="ECO:0000259" key="10">
    <source>
        <dbReference type="Pfam" id="PF21088"/>
    </source>
</evidence>
<dbReference type="InterPro" id="IPR049142">
    <property type="entry name" value="MS_channel_1st"/>
</dbReference>
<feature type="transmembrane region" description="Helical" evidence="8">
    <location>
        <begin position="828"/>
        <end position="849"/>
    </location>
</feature>
<feature type="transmembrane region" description="Helical" evidence="8">
    <location>
        <begin position="695"/>
        <end position="724"/>
    </location>
</feature>
<dbReference type="Gene3D" id="1.10.287.1260">
    <property type="match status" value="1"/>
</dbReference>
<comment type="subcellular location">
    <subcellularLocation>
        <location evidence="1">Cell membrane</location>
        <topology evidence="1">Multi-pass membrane protein</topology>
    </subcellularLocation>
</comment>
<evidence type="ECO:0000256" key="2">
    <source>
        <dbReference type="ARBA" id="ARBA00008017"/>
    </source>
</evidence>
<dbReference type="InterPro" id="IPR023408">
    <property type="entry name" value="MscS_beta-dom_sf"/>
</dbReference>
<dbReference type="PATRIC" id="fig|1031711.3.peg.413"/>
<dbReference type="GO" id="GO:0005886">
    <property type="term" value="C:plasma membrane"/>
    <property type="evidence" value="ECO:0007669"/>
    <property type="project" value="UniProtKB-SubCell"/>
</dbReference>
<feature type="domain" description="Mechanosensitive ion channel MscS" evidence="9">
    <location>
        <begin position="962"/>
        <end position="1026"/>
    </location>
</feature>
<dbReference type="InterPro" id="IPR011014">
    <property type="entry name" value="MscS_channel_TM-2"/>
</dbReference>
<feature type="transmembrane region" description="Helical" evidence="8">
    <location>
        <begin position="558"/>
        <end position="579"/>
    </location>
</feature>
<feature type="compositionally biased region" description="Basic residues" evidence="7">
    <location>
        <begin position="171"/>
        <end position="184"/>
    </location>
</feature>
<gene>
    <name evidence="11" type="primary">mscS</name>
    <name evidence="11" type="ordered locus">RSPO_c00428</name>
</gene>
<keyword evidence="6 8" id="KW-0472">Membrane</keyword>
<evidence type="ECO:0000256" key="6">
    <source>
        <dbReference type="ARBA" id="ARBA00023136"/>
    </source>
</evidence>
<feature type="compositionally biased region" description="Low complexity" evidence="7">
    <location>
        <begin position="1"/>
        <end position="11"/>
    </location>
</feature>
<dbReference type="InterPro" id="IPR045276">
    <property type="entry name" value="YbiO_bact"/>
</dbReference>
<dbReference type="Proteomes" id="UP000007953">
    <property type="component" value="Chromosome"/>
</dbReference>
<comment type="similarity">
    <text evidence="2">Belongs to the MscS (TC 1.A.23) family.</text>
</comment>
<feature type="transmembrane region" description="Helical" evidence="8">
    <location>
        <begin position="417"/>
        <end position="438"/>
    </location>
</feature>
<dbReference type="Gene3D" id="3.30.70.100">
    <property type="match status" value="1"/>
</dbReference>
<sequence>MRAAADAAAGARLRPVPRADEPGAVGHDDAAGLRHPVRRAAVGVDPPQDTDGRFAGAVLGADAGGGRAARLAGAAGHARGARHRAGRCAGSGDGLSGRRGASAGPGHGDGSVRGRYRLRRHGRARADRHGGRPRRLALRHGLHRGAVPAGGAGLCLAAAAVAPVRAAPGRGARRSRRYARRAPARARPACPVRHGLPVDGRLRHDLQLRQLPAAGRAVCAEPFGGRGNLHGVPAGHRRFDLVRATGRSAWPGPGAAGRHGGDVGGRADDAGDAAGAGDRRHRAADLRFLRRARGGERLGRAPRQAGQGAGGGLVSAGVLPRLKHRRDSRRQALRAVGLARRGGAGDGDAGLRPADGRMAVATGAAAAGCQALRCPAPRRDWRPGRKFAYRARVRACTIGLLIMRTLLLLLTRRLPPAVLLLLSLCFLPGAAGAAPVSFAKLAGLPSGAGSASSPAATPAQTRASLDTVITLLDNDQQRTALIDELKQLRDGMAAQQTAQAQQAPGLLGAVASLIENGSLQADAEAGAPRYWLRRIEAADGNLSLLAAPERRLRVLAEFAGTVAVWAAIAGGLLGLGWGLRRVFGLKAGLGPHPTTRALFIDALRKIGPWAVSFAVLMRLGHEATAGFVLAVVLAYASVWGAIVTAAAAMLFSLFAGSAHRRVAVAFLLRRGMWPIFVAASLGACGDALVDPRVALVLGGALSLLLATVCNAASSLMLAVGALCLRRPIGQLIANRSFEQRTGQHAGNQFRRAVAVLWPVPVVVLAGATVLATLALPDNVDVVSRRAVMTSLLLAAAFLLSAVVRPRAHWRMHVRFGRTSPYLERLKHFFAALVQLAIWAAFFELVTRVWGHTLVEVLHSSVNGRRIADALVGLIGTVFSTWLAWILLDTAILQALSPAAGRARLQPSTRARTILPLLRNGLKVTLVVAAGIGVLSNLGVNVTPLVAGAGVIGLAVGFGAQSLAQDLITGIFILMEDTISVGDTVDVGVATGTVISLTIRTVRLRDGVGAIHSIPFSQIKTVRNLSRDYSFADFEVRVAMDADPRQAIELVREAAAGTAGDARFERILIGVPEVFGLDRFEGGAMIVKGRFKTRPQKQADVLRAFNMVLKDGFDAAGVPLAMPGTVLRPSPAFEQWMARGEGALLGAADRPPAAQPAPAAPA</sequence>
<feature type="region of interest" description="Disordered" evidence="7">
    <location>
        <begin position="84"/>
        <end position="114"/>
    </location>
</feature>
<organism evidence="11 12">
    <name type="scientific">Ralstonia solanacearum (strain Po82)</name>
    <dbReference type="NCBI Taxonomy" id="1031711"/>
    <lineage>
        <taxon>Bacteria</taxon>
        <taxon>Pseudomonadati</taxon>
        <taxon>Pseudomonadota</taxon>
        <taxon>Betaproteobacteria</taxon>
        <taxon>Burkholderiales</taxon>
        <taxon>Burkholderiaceae</taxon>
        <taxon>Ralstonia</taxon>
        <taxon>Ralstonia solanacearum species complex</taxon>
    </lineage>
</organism>
<name>F6FXJ9_RALS8</name>
<evidence type="ECO:0000256" key="3">
    <source>
        <dbReference type="ARBA" id="ARBA00022475"/>
    </source>
</evidence>
<dbReference type="Pfam" id="PF21088">
    <property type="entry name" value="MS_channel_1st"/>
    <property type="match status" value="1"/>
</dbReference>
<keyword evidence="5 8" id="KW-1133">Transmembrane helix</keyword>
<dbReference type="Pfam" id="PF00924">
    <property type="entry name" value="MS_channel_2nd"/>
    <property type="match status" value="1"/>
</dbReference>
<feature type="compositionally biased region" description="Gly residues" evidence="7">
    <location>
        <begin position="89"/>
        <end position="111"/>
    </location>
</feature>
<dbReference type="InterPro" id="IPR006685">
    <property type="entry name" value="MscS_channel_2nd"/>
</dbReference>
<feature type="transmembrane region" description="Helical" evidence="8">
    <location>
        <begin position="753"/>
        <end position="775"/>
    </location>
</feature>
<feature type="compositionally biased region" description="Basic and acidic residues" evidence="7">
    <location>
        <begin position="17"/>
        <end position="32"/>
    </location>
</feature>
<reference evidence="11 12" key="1">
    <citation type="journal article" date="2011" name="J. Bacteriol.">
        <title>Complete genome sequence of the plant pathogen Ralstonia solanacearum strain Po82.</title>
        <authorList>
            <person name="Xu J."/>
            <person name="Zheng H.J."/>
            <person name="Liu L."/>
            <person name="Pan Z.C."/>
            <person name="Prior P."/>
            <person name="Tang B."/>
            <person name="Xu J.S."/>
            <person name="Zhang H."/>
            <person name="Tian Q."/>
            <person name="Zhang L.Q."/>
            <person name="Feng J."/>
        </authorList>
    </citation>
    <scope>NUCLEOTIDE SEQUENCE [LARGE SCALE GENOMIC DNA]</scope>
    <source>
        <strain evidence="11 12">Po82</strain>
    </source>
</reference>
<feature type="compositionally biased region" description="Basic and acidic residues" evidence="7">
    <location>
        <begin position="259"/>
        <end position="269"/>
    </location>
</feature>
<evidence type="ECO:0000313" key="11">
    <source>
        <dbReference type="EMBL" id="AEG67732.1"/>
    </source>
</evidence>
<feature type="region of interest" description="Disordered" evidence="7">
    <location>
        <begin position="169"/>
        <end position="192"/>
    </location>
</feature>
<protein>
    <submittedName>
        <fullName evidence="11">Small-conductance mechanosensitive channel protein</fullName>
    </submittedName>
</protein>
<dbReference type="InterPro" id="IPR010920">
    <property type="entry name" value="LSM_dom_sf"/>
</dbReference>
<feature type="domain" description="Mechanosensitive ion channel transmembrane helices 2/3" evidence="10">
    <location>
        <begin position="920"/>
        <end position="960"/>
    </location>
</feature>
<keyword evidence="3" id="KW-1003">Cell membrane</keyword>